<comment type="caution">
    <text evidence="2">The sequence shown here is derived from an EMBL/GenBank/DDBJ whole genome shotgun (WGS) entry which is preliminary data.</text>
</comment>
<evidence type="ECO:0008006" key="4">
    <source>
        <dbReference type="Google" id="ProtNLM"/>
    </source>
</evidence>
<keyword evidence="1" id="KW-0812">Transmembrane</keyword>
<evidence type="ECO:0000313" key="2">
    <source>
        <dbReference type="EMBL" id="OGD67885.1"/>
    </source>
</evidence>
<keyword evidence="1" id="KW-0472">Membrane</keyword>
<organism evidence="2 3">
    <name type="scientific">Candidatus Berkelbacteria bacterium RIFCSPHIGHO2_12_FULL_36_9</name>
    <dbReference type="NCBI Taxonomy" id="1797469"/>
    <lineage>
        <taxon>Bacteria</taxon>
        <taxon>Candidatus Berkelbacteria</taxon>
    </lineage>
</organism>
<protein>
    <recommendedName>
        <fullName evidence="4">Polymerase nucleotidyl transferase domain-containing protein</fullName>
    </recommendedName>
</protein>
<keyword evidence="1" id="KW-1133">Transmembrane helix</keyword>
<accession>A0A1F5EKG9</accession>
<dbReference type="Proteomes" id="UP000176451">
    <property type="component" value="Unassembled WGS sequence"/>
</dbReference>
<sequence>MSKNVLYNQRLKKASQMASLLCFIPYIRGVLLTGSMAEQNIKEESDIDFFVQTKKGRIWMTRGLVVFFLTIIGQYRSKRITAGKICPNWYAIYNAPKKTNRRHIVLTKDNNFLGKSLEIILSNKFGDLLEKMFKNYQIRRIENNPSTFKYGSEVRFSDKELGFHPHDKI</sequence>
<gene>
    <name evidence="2" type="ORF">A3F08_03185</name>
</gene>
<feature type="transmembrane region" description="Helical" evidence="1">
    <location>
        <begin position="57"/>
        <end position="75"/>
    </location>
</feature>
<dbReference type="Gene3D" id="3.30.460.10">
    <property type="entry name" value="Beta Polymerase, domain 2"/>
    <property type="match status" value="1"/>
</dbReference>
<reference evidence="2 3" key="1">
    <citation type="journal article" date="2016" name="Nat. Commun.">
        <title>Thousands of microbial genomes shed light on interconnected biogeochemical processes in an aquifer system.</title>
        <authorList>
            <person name="Anantharaman K."/>
            <person name="Brown C.T."/>
            <person name="Hug L.A."/>
            <person name="Sharon I."/>
            <person name="Castelle C.J."/>
            <person name="Probst A.J."/>
            <person name="Thomas B.C."/>
            <person name="Singh A."/>
            <person name="Wilkins M.J."/>
            <person name="Karaoz U."/>
            <person name="Brodie E.L."/>
            <person name="Williams K.H."/>
            <person name="Hubbard S.S."/>
            <person name="Banfield J.F."/>
        </authorList>
    </citation>
    <scope>NUCLEOTIDE SEQUENCE [LARGE SCALE GENOMIC DNA]</scope>
</reference>
<dbReference type="InterPro" id="IPR043519">
    <property type="entry name" value="NT_sf"/>
</dbReference>
<dbReference type="EMBL" id="MEZV01000004">
    <property type="protein sequence ID" value="OGD67885.1"/>
    <property type="molecule type" value="Genomic_DNA"/>
</dbReference>
<evidence type="ECO:0000256" key="1">
    <source>
        <dbReference type="SAM" id="Phobius"/>
    </source>
</evidence>
<dbReference type="SUPFAM" id="SSF81301">
    <property type="entry name" value="Nucleotidyltransferase"/>
    <property type="match status" value="1"/>
</dbReference>
<dbReference type="STRING" id="1797469.A3F08_03185"/>
<dbReference type="AlphaFoldDB" id="A0A1F5EKG9"/>
<evidence type="ECO:0000313" key="3">
    <source>
        <dbReference type="Proteomes" id="UP000176451"/>
    </source>
</evidence>
<proteinExistence type="predicted"/>
<name>A0A1F5EKG9_9BACT</name>